<proteinExistence type="predicted"/>
<dbReference type="AlphaFoldDB" id="A0A5F2AZ74"/>
<reference evidence="2 3" key="1">
    <citation type="journal article" date="2019" name="PLoS Negl. Trop. Dis.">
        <title>Revisiting the worldwide diversity of Leptospira species in the environment.</title>
        <authorList>
            <person name="Vincent A.T."/>
            <person name="Schiettekatte O."/>
            <person name="Bourhy P."/>
            <person name="Veyrier F.J."/>
            <person name="Picardeau M."/>
        </authorList>
    </citation>
    <scope>NUCLEOTIDE SEQUENCE [LARGE SCALE GENOMIC DNA]</scope>
    <source>
        <strain evidence="2 3">201702444</strain>
    </source>
</reference>
<comment type="caution">
    <text evidence="2">The sequence shown here is derived from an EMBL/GenBank/DDBJ whole genome shotgun (WGS) entry which is preliminary data.</text>
</comment>
<accession>A0A5F2AZ74</accession>
<feature type="region of interest" description="Disordered" evidence="1">
    <location>
        <begin position="85"/>
        <end position="109"/>
    </location>
</feature>
<dbReference type="Proteomes" id="UP000298429">
    <property type="component" value="Unassembled WGS sequence"/>
</dbReference>
<name>A0A5F2AZ74_9LEPT</name>
<dbReference type="EMBL" id="RQGN01000089">
    <property type="protein sequence ID" value="TGL96144.1"/>
    <property type="molecule type" value="Genomic_DNA"/>
</dbReference>
<sequence>MNPFPRRNVLLSISILLCMSLSLILCKGNYDRARNFQTEESESIRKNIGEILDSLQYKSYQILVIPHRSYSETKASERRSFENFSGAAPQDLNGTTDFQSPPGYNTKDASSRYLKRDSAINYDTSKRDHSYYVDYFSVLVVFDSIGEKDSIRLGRLLERIVLHQDRGDILEIVSKK</sequence>
<evidence type="ECO:0000313" key="3">
    <source>
        <dbReference type="Proteomes" id="UP000298429"/>
    </source>
</evidence>
<evidence type="ECO:0000313" key="2">
    <source>
        <dbReference type="EMBL" id="TGL96144.1"/>
    </source>
</evidence>
<protein>
    <submittedName>
        <fullName evidence="2">Uncharacterized protein</fullName>
    </submittedName>
</protein>
<gene>
    <name evidence="2" type="ORF">EHQ76_16235</name>
</gene>
<evidence type="ECO:0000256" key="1">
    <source>
        <dbReference type="SAM" id="MobiDB-lite"/>
    </source>
</evidence>
<organism evidence="2 3">
    <name type="scientific">Leptospira barantonii</name>
    <dbReference type="NCBI Taxonomy" id="2023184"/>
    <lineage>
        <taxon>Bacteria</taxon>
        <taxon>Pseudomonadati</taxon>
        <taxon>Spirochaetota</taxon>
        <taxon>Spirochaetia</taxon>
        <taxon>Leptospirales</taxon>
        <taxon>Leptospiraceae</taxon>
        <taxon>Leptospira</taxon>
    </lineage>
</organism>
<dbReference type="RefSeq" id="WP_135671963.1">
    <property type="nucleotide sequence ID" value="NZ_RQGN01000089.1"/>
</dbReference>
<feature type="compositionally biased region" description="Polar residues" evidence="1">
    <location>
        <begin position="92"/>
        <end position="103"/>
    </location>
</feature>